<dbReference type="RefSeq" id="WP_348261457.1">
    <property type="nucleotide sequence ID" value="NZ_CP121196.1"/>
</dbReference>
<reference evidence="2" key="1">
    <citation type="submission" date="2023-03" db="EMBL/GenBank/DDBJ databases">
        <title>Edaphobacter sp.</title>
        <authorList>
            <person name="Huber K.J."/>
            <person name="Papendorf J."/>
            <person name="Pilke C."/>
            <person name="Bunk B."/>
            <person name="Sproeer C."/>
            <person name="Pester M."/>
        </authorList>
    </citation>
    <scope>NUCLEOTIDE SEQUENCE</scope>
    <source>
        <strain evidence="2">DSM 110680</strain>
    </source>
</reference>
<dbReference type="AlphaFoldDB" id="A0AAU7DFW1"/>
<dbReference type="EMBL" id="CP121196">
    <property type="protein sequence ID" value="XBH16230.1"/>
    <property type="molecule type" value="Genomic_DNA"/>
</dbReference>
<proteinExistence type="predicted"/>
<gene>
    <name evidence="2" type="ORF">P8935_16835</name>
</gene>
<protein>
    <submittedName>
        <fullName evidence="2">DUF2306 domain-containing protein</fullName>
    </submittedName>
</protein>
<organism evidence="2">
    <name type="scientific">Telmatobacter sp. DSM 110680</name>
    <dbReference type="NCBI Taxonomy" id="3036704"/>
    <lineage>
        <taxon>Bacteria</taxon>
        <taxon>Pseudomonadati</taxon>
        <taxon>Acidobacteriota</taxon>
        <taxon>Terriglobia</taxon>
        <taxon>Terriglobales</taxon>
        <taxon>Acidobacteriaceae</taxon>
        <taxon>Telmatobacter</taxon>
    </lineage>
</organism>
<keyword evidence="1" id="KW-0472">Membrane</keyword>
<feature type="transmembrane region" description="Helical" evidence="1">
    <location>
        <begin position="99"/>
        <end position="120"/>
    </location>
</feature>
<evidence type="ECO:0000256" key="1">
    <source>
        <dbReference type="SAM" id="Phobius"/>
    </source>
</evidence>
<evidence type="ECO:0000313" key="2">
    <source>
        <dbReference type="EMBL" id="XBH16230.1"/>
    </source>
</evidence>
<feature type="transmembrane region" description="Helical" evidence="1">
    <location>
        <begin position="157"/>
        <end position="180"/>
    </location>
</feature>
<keyword evidence="1" id="KW-1133">Transmembrane helix</keyword>
<feature type="transmembrane region" description="Helical" evidence="1">
    <location>
        <begin position="61"/>
        <end position="87"/>
    </location>
</feature>
<accession>A0AAU7DFW1</accession>
<feature type="transmembrane region" description="Helical" evidence="1">
    <location>
        <begin position="126"/>
        <end position="145"/>
    </location>
</feature>
<keyword evidence="1" id="KW-0812">Transmembrane</keyword>
<sequence>MSQQHIVAEAPPATYKLPAWLRVCFWIAIVISIGVVLRRVIALANPTHSGPPQMAGLDEAFTSHTALTLAHIVPALLFVLLTPLIVLRRTNQPQWLSAMFYPLGTIVGLTAYAMSLYSIGGWTERSAVLLFDSLFLFSLARAFIFHSNAELTLERRWQLRTIAILLGIATTRPVMGLFFATASLTHLLPRQFFGIAFWIGFSLNVLIFELWLRSVDRHRERASLSQIHSSPLRSGI</sequence>
<feature type="transmembrane region" description="Helical" evidence="1">
    <location>
        <begin position="192"/>
        <end position="212"/>
    </location>
</feature>
<name>A0AAU7DFW1_9BACT</name>
<feature type="transmembrane region" description="Helical" evidence="1">
    <location>
        <begin position="20"/>
        <end position="41"/>
    </location>
</feature>